<dbReference type="SUPFAM" id="SSF51905">
    <property type="entry name" value="FAD/NAD(P)-binding domain"/>
    <property type="match status" value="1"/>
</dbReference>
<feature type="binding site" evidence="5">
    <location>
        <position position="507"/>
    </location>
    <ligand>
        <name>substrate</name>
    </ligand>
</feature>
<dbReference type="PANTHER" id="PTHR11552">
    <property type="entry name" value="GLUCOSE-METHANOL-CHOLINE GMC OXIDOREDUCTASE"/>
    <property type="match status" value="1"/>
</dbReference>
<dbReference type="InterPro" id="IPR036188">
    <property type="entry name" value="FAD/NAD-bd_sf"/>
</dbReference>
<accession>A0A833JAU8</accession>
<evidence type="ECO:0000259" key="6">
    <source>
        <dbReference type="PROSITE" id="PS00624"/>
    </source>
</evidence>
<comment type="similarity">
    <text evidence="2">Belongs to the GMC oxidoreductase family.</text>
</comment>
<feature type="binding site" evidence="5">
    <location>
        <position position="283"/>
    </location>
    <ligand>
        <name>FAD</name>
        <dbReference type="ChEBI" id="CHEBI:57692"/>
    </ligand>
</feature>
<reference evidence="7 8" key="1">
    <citation type="submission" date="2019-10" db="EMBL/GenBank/DDBJ databases">
        <title>Draft Genome Sequence of the Caffeine Degrading Methylotroph Methylorubrum populi PINKEL.</title>
        <authorList>
            <person name="Dawson S.C."/>
            <person name="Zhang X."/>
            <person name="Wright M.E."/>
            <person name="Sharma G."/>
            <person name="Langner J.T."/>
            <person name="Ditty J.L."/>
            <person name="Subuyuj G.A."/>
        </authorList>
    </citation>
    <scope>NUCLEOTIDE SEQUENCE [LARGE SCALE GENOMIC DNA]</scope>
    <source>
        <strain evidence="7 8">Pinkel</strain>
    </source>
</reference>
<dbReference type="InterPro" id="IPR012132">
    <property type="entry name" value="GMC_OxRdtase"/>
</dbReference>
<dbReference type="RefSeq" id="WP_152276248.1">
    <property type="nucleotide sequence ID" value="NZ_WEKV01000006.1"/>
</dbReference>
<keyword evidence="4 5" id="KW-0274">FAD</keyword>
<dbReference type="EMBL" id="WEKV01000006">
    <property type="protein sequence ID" value="KAB7786734.1"/>
    <property type="molecule type" value="Genomic_DNA"/>
</dbReference>
<feature type="binding site" evidence="5">
    <location>
        <position position="145"/>
    </location>
    <ligand>
        <name>FAD</name>
        <dbReference type="ChEBI" id="CHEBI:57692"/>
    </ligand>
</feature>
<evidence type="ECO:0000256" key="4">
    <source>
        <dbReference type="ARBA" id="ARBA00022827"/>
    </source>
</evidence>
<proteinExistence type="inferred from homology"/>
<dbReference type="PIRSF" id="PIRSF000137">
    <property type="entry name" value="Alcohol_oxidase"/>
    <property type="match status" value="1"/>
</dbReference>
<evidence type="ECO:0000256" key="3">
    <source>
        <dbReference type="ARBA" id="ARBA00022630"/>
    </source>
</evidence>
<dbReference type="Proteomes" id="UP000469949">
    <property type="component" value="Unassembled WGS sequence"/>
</dbReference>
<comment type="cofactor">
    <cofactor evidence="1 5">
        <name>FAD</name>
        <dbReference type="ChEBI" id="CHEBI:57692"/>
    </cofactor>
</comment>
<dbReference type="SUPFAM" id="SSF54373">
    <property type="entry name" value="FAD-linked reductases, C-terminal domain"/>
    <property type="match status" value="1"/>
</dbReference>
<dbReference type="Gene3D" id="3.50.50.60">
    <property type="entry name" value="FAD/NAD(P)-binding domain"/>
    <property type="match status" value="1"/>
</dbReference>
<evidence type="ECO:0000313" key="7">
    <source>
        <dbReference type="EMBL" id="KAB7786734.1"/>
    </source>
</evidence>
<evidence type="ECO:0000256" key="2">
    <source>
        <dbReference type="ARBA" id="ARBA00010790"/>
    </source>
</evidence>
<dbReference type="GO" id="GO:0016614">
    <property type="term" value="F:oxidoreductase activity, acting on CH-OH group of donors"/>
    <property type="evidence" value="ECO:0007669"/>
    <property type="project" value="InterPro"/>
</dbReference>
<keyword evidence="3" id="KW-0285">Flavoprotein</keyword>
<name>A0A833JAU8_9HYPH</name>
<evidence type="ECO:0000256" key="5">
    <source>
        <dbReference type="PIRSR" id="PIRSR000137-2"/>
    </source>
</evidence>
<organism evidence="7 8">
    <name type="scientific">Methylorubrum populi</name>
    <dbReference type="NCBI Taxonomy" id="223967"/>
    <lineage>
        <taxon>Bacteria</taxon>
        <taxon>Pseudomonadati</taxon>
        <taxon>Pseudomonadota</taxon>
        <taxon>Alphaproteobacteria</taxon>
        <taxon>Hyphomicrobiales</taxon>
        <taxon>Methylobacteriaceae</taxon>
        <taxon>Methylorubrum</taxon>
    </lineage>
</organism>
<dbReference type="InterPro" id="IPR000172">
    <property type="entry name" value="GMC_OxRdtase_N"/>
</dbReference>
<dbReference type="GO" id="GO:0050660">
    <property type="term" value="F:flavin adenine dinucleotide binding"/>
    <property type="evidence" value="ECO:0007669"/>
    <property type="project" value="InterPro"/>
</dbReference>
<feature type="domain" description="Glucose-methanol-choline oxidoreductase N-terminal" evidence="6">
    <location>
        <begin position="318"/>
        <end position="332"/>
    </location>
</feature>
<dbReference type="Pfam" id="PF05199">
    <property type="entry name" value="GMC_oxred_C"/>
    <property type="match status" value="1"/>
</dbReference>
<dbReference type="InterPro" id="IPR006311">
    <property type="entry name" value="TAT_signal"/>
</dbReference>
<gene>
    <name evidence="7" type="ORF">F8B43_1088</name>
</gene>
<protein>
    <submittedName>
        <fullName evidence="7">Oxidoreductase GMC family</fullName>
    </submittedName>
</protein>
<evidence type="ECO:0000256" key="1">
    <source>
        <dbReference type="ARBA" id="ARBA00001974"/>
    </source>
</evidence>
<dbReference type="PANTHER" id="PTHR11552:SF147">
    <property type="entry name" value="CHOLINE DEHYDROGENASE, MITOCHONDRIAL"/>
    <property type="match status" value="1"/>
</dbReference>
<dbReference type="PROSITE" id="PS51318">
    <property type="entry name" value="TAT"/>
    <property type="match status" value="1"/>
</dbReference>
<dbReference type="PROSITE" id="PS00624">
    <property type="entry name" value="GMC_OXRED_2"/>
    <property type="match status" value="1"/>
</dbReference>
<sequence length="571" mass="61249">MTKNSKTGPVDRFLSEYKAGHLDRRAFIQSAMSVGLTAAVAQSLSLAASGRAFAKTTREVEPVSEAYDYIVVGAGSSGGTFAGTLAMQSDARILVLEAGGVDSAPEIHNPRDWALTLDKRYVRHFKTVPQKNVGGRVIDWPRAEVLGGCSSINAMIYCRGNKADYDSWAAAGNKDWDYASVLKDYKALEDWQGGANAYRGTGGPLHVTQPAPGRRSAGGAMFIEGAESLGYKETPDFNGAQFEGPAWVNFTIYDGKRQSTAVAFLKPAMETRKNLTVLTEAPVTRLIVEGGRCTGVEYLHAGKPVKVKANSEVIVTAGAVATPWLMMLSGLGPAADLRKLGIPVVADLPGVGQNLQDHVLGAGVNYEAKAPLAPSFYNASEVYMWSKSDSSLKHPDIATLYLDIPFATPDLPFTVKNGYSILCGVMQPQSRGSIRLASADPRVDPLIDPKYLGTDQDFKALKAGMDLAREIGASAAFSSLRSKEILPGPAADKAAYQDFLRRSVWTYFHPTSTCRMGTDDMAVVDETLRVKGVKGLRIADVSVLPHITTGNTNAPAILVGWRAAKLLRQQG</sequence>
<evidence type="ECO:0000313" key="8">
    <source>
        <dbReference type="Proteomes" id="UP000469949"/>
    </source>
</evidence>
<dbReference type="Pfam" id="PF00732">
    <property type="entry name" value="GMC_oxred_N"/>
    <property type="match status" value="1"/>
</dbReference>
<dbReference type="InterPro" id="IPR007867">
    <property type="entry name" value="GMC_OxRtase_C"/>
</dbReference>
<comment type="caution">
    <text evidence="7">The sequence shown here is derived from an EMBL/GenBank/DDBJ whole genome shotgun (WGS) entry which is preliminary data.</text>
</comment>
<dbReference type="AlphaFoldDB" id="A0A833JAU8"/>
<dbReference type="Gene3D" id="3.30.560.10">
    <property type="entry name" value="Glucose Oxidase, domain 3"/>
    <property type="match status" value="1"/>
</dbReference>